<reference evidence="3" key="3">
    <citation type="submission" date="2018-08" db="UniProtKB">
        <authorList>
            <consortium name="EnsemblPlants"/>
        </authorList>
    </citation>
    <scope>IDENTIFICATION</scope>
    <source>
        <strain evidence="3">cv. Bd21</strain>
    </source>
</reference>
<organism evidence="2">
    <name type="scientific">Brachypodium distachyon</name>
    <name type="common">Purple false brome</name>
    <name type="synonym">Trachynia distachya</name>
    <dbReference type="NCBI Taxonomy" id="15368"/>
    <lineage>
        <taxon>Eukaryota</taxon>
        <taxon>Viridiplantae</taxon>
        <taxon>Streptophyta</taxon>
        <taxon>Embryophyta</taxon>
        <taxon>Tracheophyta</taxon>
        <taxon>Spermatophyta</taxon>
        <taxon>Magnoliopsida</taxon>
        <taxon>Liliopsida</taxon>
        <taxon>Poales</taxon>
        <taxon>Poaceae</taxon>
        <taxon>BOP clade</taxon>
        <taxon>Pooideae</taxon>
        <taxon>Stipodae</taxon>
        <taxon>Brachypodieae</taxon>
        <taxon>Brachypodium</taxon>
    </lineage>
</organism>
<dbReference type="Gramene" id="PNT65013">
    <property type="protein sequence ID" value="PNT65013"/>
    <property type="gene ID" value="BRADI_4g36122v3"/>
</dbReference>
<proteinExistence type="predicted"/>
<dbReference type="EMBL" id="CM000883">
    <property type="protein sequence ID" value="PNT65013.1"/>
    <property type="molecule type" value="Genomic_DNA"/>
</dbReference>
<dbReference type="EnsemblPlants" id="PNT65013">
    <property type="protein sequence ID" value="PNT65013"/>
    <property type="gene ID" value="BRADI_4g36122v3"/>
</dbReference>
<sequence>MWRDPKIKHPIHHPRHVEGAQAVEERERHGEVAGAGGGLDEQVVGSEDERRGEGQAGGDESEEVERGREVADCGGEGGEQPEKKLGVQRQGARAGDEEGVKGGQEEVGWAAEAERSGRRRRGEGGDGRRRRRASAWGRWSRRRERRRRSEWRVAGWGVVVGEVTVTSSSARSGSACEVTNLCNRAGEIAGGDGSIGVPAMSGGRTGCLQLHGKRKRRARPPAGLVSIYSAPHPQRGGETVTPHILYDSWSPAMTQRPQDNDRYVRNCRNGRSPSVSEGDQMVVP</sequence>
<evidence type="ECO:0000256" key="1">
    <source>
        <dbReference type="SAM" id="MobiDB-lite"/>
    </source>
</evidence>
<dbReference type="AlphaFoldDB" id="A0A2K2CSM3"/>
<name>A0A2K2CSM3_BRADI</name>
<feature type="region of interest" description="Disordered" evidence="1">
    <location>
        <begin position="1"/>
        <end position="141"/>
    </location>
</feature>
<feature type="compositionally biased region" description="Basic residues" evidence="1">
    <location>
        <begin position="128"/>
        <end position="141"/>
    </location>
</feature>
<accession>A0A2K2CSM3</accession>
<dbReference type="STRING" id="15368.A0A2K2CSM3"/>
<feature type="region of interest" description="Disordered" evidence="1">
    <location>
        <begin position="249"/>
        <end position="284"/>
    </location>
</feature>
<dbReference type="InParanoid" id="A0A2K2CSM3"/>
<feature type="compositionally biased region" description="Basic and acidic residues" evidence="1">
    <location>
        <begin position="94"/>
        <end position="104"/>
    </location>
</feature>
<evidence type="ECO:0000313" key="4">
    <source>
        <dbReference type="Proteomes" id="UP000008810"/>
    </source>
</evidence>
<evidence type="ECO:0000313" key="3">
    <source>
        <dbReference type="EnsemblPlants" id="PNT65013"/>
    </source>
</evidence>
<dbReference type="Proteomes" id="UP000008810">
    <property type="component" value="Chromosome 4"/>
</dbReference>
<keyword evidence="4" id="KW-1185">Reference proteome</keyword>
<reference evidence="2 3" key="1">
    <citation type="journal article" date="2010" name="Nature">
        <title>Genome sequencing and analysis of the model grass Brachypodium distachyon.</title>
        <authorList>
            <consortium name="International Brachypodium Initiative"/>
        </authorList>
    </citation>
    <scope>NUCLEOTIDE SEQUENCE [LARGE SCALE GENOMIC DNA]</scope>
    <source>
        <strain evidence="2 3">Bd21</strain>
    </source>
</reference>
<gene>
    <name evidence="2" type="ORF">BRADI_4g36122v3</name>
</gene>
<protein>
    <submittedName>
        <fullName evidence="2 3">Uncharacterized protein</fullName>
    </submittedName>
</protein>
<reference evidence="2" key="2">
    <citation type="submission" date="2017-06" db="EMBL/GenBank/DDBJ databases">
        <title>WGS assembly of Brachypodium distachyon.</title>
        <authorList>
            <consortium name="The International Brachypodium Initiative"/>
            <person name="Lucas S."/>
            <person name="Harmon-Smith M."/>
            <person name="Lail K."/>
            <person name="Tice H."/>
            <person name="Grimwood J."/>
            <person name="Bruce D."/>
            <person name="Barry K."/>
            <person name="Shu S."/>
            <person name="Lindquist E."/>
            <person name="Wang M."/>
            <person name="Pitluck S."/>
            <person name="Vogel J.P."/>
            <person name="Garvin D.F."/>
            <person name="Mockler T.C."/>
            <person name="Schmutz J."/>
            <person name="Rokhsar D."/>
            <person name="Bevan M.W."/>
        </authorList>
    </citation>
    <scope>NUCLEOTIDE SEQUENCE</scope>
    <source>
        <strain evidence="2">Bd21</strain>
    </source>
</reference>
<evidence type="ECO:0000313" key="2">
    <source>
        <dbReference type="EMBL" id="PNT65013.1"/>
    </source>
</evidence>
<feature type="compositionally biased region" description="Basic and acidic residues" evidence="1">
    <location>
        <begin position="112"/>
        <end position="127"/>
    </location>
</feature>